<reference evidence="2 3" key="1">
    <citation type="journal article" date="2019" name="Int. J. Syst. Evol. Microbiol.">
        <title>The Global Catalogue of Microorganisms (GCM) 10K type strain sequencing project: providing services to taxonomists for standard genome sequencing and annotation.</title>
        <authorList>
            <consortium name="The Broad Institute Genomics Platform"/>
            <consortium name="The Broad Institute Genome Sequencing Center for Infectious Disease"/>
            <person name="Wu L."/>
            <person name="Ma J."/>
        </authorList>
    </citation>
    <scope>NUCLEOTIDE SEQUENCE [LARGE SCALE GENOMIC DNA]</scope>
    <source>
        <strain evidence="2 3">JCM 10667</strain>
    </source>
</reference>
<name>A0ABN1E334_9ACTN</name>
<organism evidence="2 3">
    <name type="scientific">Actinomadura livida</name>
    <dbReference type="NCBI Taxonomy" id="79909"/>
    <lineage>
        <taxon>Bacteria</taxon>
        <taxon>Bacillati</taxon>
        <taxon>Actinomycetota</taxon>
        <taxon>Actinomycetes</taxon>
        <taxon>Streptosporangiales</taxon>
        <taxon>Thermomonosporaceae</taxon>
        <taxon>Actinomadura</taxon>
    </lineage>
</organism>
<comment type="caution">
    <text evidence="2">The sequence shown here is derived from an EMBL/GenBank/DDBJ whole genome shotgun (WGS) entry which is preliminary data.</text>
</comment>
<evidence type="ECO:0000313" key="3">
    <source>
        <dbReference type="Proteomes" id="UP001501427"/>
    </source>
</evidence>
<protein>
    <submittedName>
        <fullName evidence="2">Uncharacterized protein</fullName>
    </submittedName>
</protein>
<feature type="compositionally biased region" description="Basic and acidic residues" evidence="1">
    <location>
        <begin position="1"/>
        <end position="11"/>
    </location>
</feature>
<dbReference type="Proteomes" id="UP001501427">
    <property type="component" value="Unassembled WGS sequence"/>
</dbReference>
<keyword evidence="3" id="KW-1185">Reference proteome</keyword>
<proteinExistence type="predicted"/>
<feature type="region of interest" description="Disordered" evidence="1">
    <location>
        <begin position="1"/>
        <end position="26"/>
    </location>
</feature>
<dbReference type="EMBL" id="BAAAHD010000020">
    <property type="protein sequence ID" value="GAA0558107.1"/>
    <property type="molecule type" value="Genomic_DNA"/>
</dbReference>
<gene>
    <name evidence="2" type="ORF">GCM10009546_20180</name>
</gene>
<evidence type="ECO:0000256" key="1">
    <source>
        <dbReference type="SAM" id="MobiDB-lite"/>
    </source>
</evidence>
<evidence type="ECO:0000313" key="2">
    <source>
        <dbReference type="EMBL" id="GAA0558107.1"/>
    </source>
</evidence>
<sequence>MQDGRERHQADEGDQPPRGIGLRSRHAVPQVGDADVVHVHLGVVVAMPNIRTSWITLAFGSPRAIGESQDGTVAKTVIVPFATGVAAEGCG</sequence>
<accession>A0ABN1E334</accession>